<name>A0ABV3VSF0_9BACI</name>
<dbReference type="Gene3D" id="1.10.10.10">
    <property type="entry name" value="Winged helix-like DNA-binding domain superfamily/Winged helix DNA-binding domain"/>
    <property type="match status" value="1"/>
</dbReference>
<protein>
    <recommendedName>
        <fullName evidence="4">RNA polymerase sigma-70 region 4 domain-containing protein</fullName>
    </recommendedName>
</protein>
<proteinExistence type="predicted"/>
<dbReference type="Proteomes" id="UP001558534">
    <property type="component" value="Unassembled WGS sequence"/>
</dbReference>
<evidence type="ECO:0008006" key="4">
    <source>
        <dbReference type="Google" id="ProtNLM"/>
    </source>
</evidence>
<dbReference type="SUPFAM" id="SSF88659">
    <property type="entry name" value="Sigma3 and sigma4 domains of RNA polymerase sigma factors"/>
    <property type="match status" value="1"/>
</dbReference>
<evidence type="ECO:0000313" key="2">
    <source>
        <dbReference type="EMBL" id="MEX3743555.1"/>
    </source>
</evidence>
<evidence type="ECO:0000256" key="1">
    <source>
        <dbReference type="SAM" id="Coils"/>
    </source>
</evidence>
<dbReference type="InterPro" id="IPR036388">
    <property type="entry name" value="WH-like_DNA-bd_sf"/>
</dbReference>
<gene>
    <name evidence="2" type="ORF">AB1300_00240</name>
</gene>
<accession>A0ABV3VSF0</accession>
<feature type="coiled-coil region" evidence="1">
    <location>
        <begin position="50"/>
        <end position="94"/>
    </location>
</feature>
<comment type="caution">
    <text evidence="2">The sequence shown here is derived from an EMBL/GenBank/DDBJ whole genome shotgun (WGS) entry which is preliminary data.</text>
</comment>
<keyword evidence="1" id="KW-0175">Coiled coil</keyword>
<organism evidence="2 3">
    <name type="scientific">Lysinibacillus xylanilyticus</name>
    <dbReference type="NCBI Taxonomy" id="582475"/>
    <lineage>
        <taxon>Bacteria</taxon>
        <taxon>Bacillati</taxon>
        <taxon>Bacillota</taxon>
        <taxon>Bacilli</taxon>
        <taxon>Bacillales</taxon>
        <taxon>Bacillaceae</taxon>
        <taxon>Lysinibacillus</taxon>
    </lineage>
</organism>
<reference evidence="2 3" key="1">
    <citation type="submission" date="2024-07" db="EMBL/GenBank/DDBJ databases">
        <title>Characterization of a bacterium isolated from hydrolysated instant sea cucumber by whole-genome sequencing and metabolomics.</title>
        <authorList>
            <person name="Luo X."/>
            <person name="Zhang Z."/>
            <person name="Zheng Z."/>
            <person name="Zhang W."/>
            <person name="Ming T."/>
            <person name="Jiao L."/>
            <person name="Su X."/>
            <person name="Kong F."/>
            <person name="Xu J."/>
        </authorList>
    </citation>
    <scope>NUCLEOTIDE SEQUENCE [LARGE SCALE GENOMIC DNA]</scope>
    <source>
        <strain evidence="2 3">XL-2024</strain>
    </source>
</reference>
<sequence>MEIMKNYADLLRIIDIVKAEIEMLEIDKEYWIGKDEQLPSFSTGASKYGLDVASQQVDRLNGRITSLETKLEHYQAIEKEIRENIEKLEGLEYKIAKLRFIDGMTYQEIADELKYSYGYIRKVVSQGNKEVTIRLVKQ</sequence>
<dbReference type="InterPro" id="IPR013324">
    <property type="entry name" value="RNA_pol_sigma_r3/r4-like"/>
</dbReference>
<evidence type="ECO:0000313" key="3">
    <source>
        <dbReference type="Proteomes" id="UP001558534"/>
    </source>
</evidence>
<keyword evidence="3" id="KW-1185">Reference proteome</keyword>
<dbReference type="EMBL" id="JBFRHK010000001">
    <property type="protein sequence ID" value="MEX3743555.1"/>
    <property type="molecule type" value="Genomic_DNA"/>
</dbReference>